<evidence type="ECO:0000313" key="6">
    <source>
        <dbReference type="Proteomes" id="UP000823388"/>
    </source>
</evidence>
<dbReference type="InterPro" id="IPR035669">
    <property type="entry name" value="SGNH_plant_lipase-like"/>
</dbReference>
<dbReference type="GO" id="GO:0016042">
    <property type="term" value="P:lipid catabolic process"/>
    <property type="evidence" value="ECO:0007669"/>
    <property type="project" value="UniProtKB-KW"/>
</dbReference>
<dbReference type="Proteomes" id="UP000823388">
    <property type="component" value="Chromosome 7K"/>
</dbReference>
<feature type="chain" id="PRO_5035778534" description="GDSL esterase/lipase" evidence="4">
    <location>
        <begin position="30"/>
        <end position="385"/>
    </location>
</feature>
<evidence type="ECO:0008006" key="7">
    <source>
        <dbReference type="Google" id="ProtNLM"/>
    </source>
</evidence>
<name>A0A8T0QKB1_PANVG</name>
<accession>A0A8T0QKB1</accession>
<dbReference type="Gene3D" id="3.40.50.1110">
    <property type="entry name" value="SGNH hydrolase"/>
    <property type="match status" value="1"/>
</dbReference>
<dbReference type="AlphaFoldDB" id="A0A8T0QKB1"/>
<dbReference type="CDD" id="cd01837">
    <property type="entry name" value="SGNH_plant_lipase_like"/>
    <property type="match status" value="1"/>
</dbReference>
<keyword evidence="3" id="KW-0443">Lipid metabolism</keyword>
<dbReference type="PANTHER" id="PTHR45648">
    <property type="entry name" value="GDSL LIPASE/ACYLHYDROLASE FAMILY PROTEIN (AFU_ORTHOLOGUE AFUA_4G14700)"/>
    <property type="match status" value="1"/>
</dbReference>
<evidence type="ECO:0000256" key="4">
    <source>
        <dbReference type="SAM" id="SignalP"/>
    </source>
</evidence>
<organism evidence="5 6">
    <name type="scientific">Panicum virgatum</name>
    <name type="common">Blackwell switchgrass</name>
    <dbReference type="NCBI Taxonomy" id="38727"/>
    <lineage>
        <taxon>Eukaryota</taxon>
        <taxon>Viridiplantae</taxon>
        <taxon>Streptophyta</taxon>
        <taxon>Embryophyta</taxon>
        <taxon>Tracheophyta</taxon>
        <taxon>Spermatophyta</taxon>
        <taxon>Magnoliopsida</taxon>
        <taxon>Liliopsida</taxon>
        <taxon>Poales</taxon>
        <taxon>Poaceae</taxon>
        <taxon>PACMAD clade</taxon>
        <taxon>Panicoideae</taxon>
        <taxon>Panicodae</taxon>
        <taxon>Paniceae</taxon>
        <taxon>Panicinae</taxon>
        <taxon>Panicum</taxon>
        <taxon>Panicum sect. Hiantes</taxon>
    </lineage>
</organism>
<comment type="similarity">
    <text evidence="1">Belongs to the 'GDSL' lipolytic enzyme family.</text>
</comment>
<dbReference type="InterPro" id="IPR001087">
    <property type="entry name" value="GDSL"/>
</dbReference>
<keyword evidence="6" id="KW-1185">Reference proteome</keyword>
<keyword evidence="3" id="KW-0442">Lipid degradation</keyword>
<feature type="signal peptide" evidence="4">
    <location>
        <begin position="1"/>
        <end position="29"/>
    </location>
</feature>
<evidence type="ECO:0000256" key="2">
    <source>
        <dbReference type="ARBA" id="ARBA00022801"/>
    </source>
</evidence>
<reference evidence="5" key="1">
    <citation type="submission" date="2020-05" db="EMBL/GenBank/DDBJ databases">
        <title>WGS assembly of Panicum virgatum.</title>
        <authorList>
            <person name="Lovell J.T."/>
            <person name="Jenkins J."/>
            <person name="Shu S."/>
            <person name="Juenger T.E."/>
            <person name="Schmutz J."/>
        </authorList>
    </citation>
    <scope>NUCLEOTIDE SEQUENCE</scope>
    <source>
        <strain evidence="5">AP13</strain>
    </source>
</reference>
<keyword evidence="2" id="KW-0378">Hydrolase</keyword>
<dbReference type="InterPro" id="IPR051058">
    <property type="entry name" value="GDSL_Est/Lipase"/>
</dbReference>
<dbReference type="GO" id="GO:0016788">
    <property type="term" value="F:hydrolase activity, acting on ester bonds"/>
    <property type="evidence" value="ECO:0007669"/>
    <property type="project" value="InterPro"/>
</dbReference>
<dbReference type="SUPFAM" id="SSF52266">
    <property type="entry name" value="SGNH hydrolase"/>
    <property type="match status" value="1"/>
</dbReference>
<evidence type="ECO:0000256" key="1">
    <source>
        <dbReference type="ARBA" id="ARBA00008668"/>
    </source>
</evidence>
<dbReference type="PANTHER" id="PTHR45648:SF57">
    <property type="entry name" value="GDSL ESTERASE_LIPASE"/>
    <property type="match status" value="1"/>
</dbReference>
<sequence length="385" mass="40536">MMATIRRGALALVALSSVLALAAVRGAAATKKPLVPAMFVFGDSLVDVGNNNHLARCNVSCRADRRPYGLDYPCHSPTGRFSNGYNLADLLAQQLGFAESPPPFLYLSNAGDIRRMSTAGINFASGGSGLLPTTGNNKVCGEAIPMSEQVGNFTSLVRRPAGSGGRAADDDLIAKSLVFISVGSNDLFEYADHLITEANVSSPTIRNDTAFLQGLIASYTSNVKELHAAGARRFSVLSPSLVGCCPLQRKVAKDYGDVDRLGCLGTANNLSRQLYPMIAAMLQGLSQELPGMSYSLGDAVGMAGWVFGNANFTTLDHACCGGGDFGAGLCNSSVTPCQDRSGYFFWDRFHPTEAASAITARALFGGGTERFVSPVNVKQLVAARP</sequence>
<gene>
    <name evidence="5" type="ORF">PVAP13_7KG289400</name>
</gene>
<dbReference type="InterPro" id="IPR036514">
    <property type="entry name" value="SGNH_hydro_sf"/>
</dbReference>
<keyword evidence="4" id="KW-0732">Signal</keyword>
<protein>
    <recommendedName>
        <fullName evidence="7">GDSL esterase/lipase</fullName>
    </recommendedName>
</protein>
<proteinExistence type="inferred from homology"/>
<dbReference type="EMBL" id="CM029049">
    <property type="protein sequence ID" value="KAG2573995.1"/>
    <property type="molecule type" value="Genomic_DNA"/>
</dbReference>
<evidence type="ECO:0000256" key="3">
    <source>
        <dbReference type="ARBA" id="ARBA00022963"/>
    </source>
</evidence>
<dbReference type="Pfam" id="PF00657">
    <property type="entry name" value="Lipase_GDSL"/>
    <property type="match status" value="1"/>
</dbReference>
<evidence type="ECO:0000313" key="5">
    <source>
        <dbReference type="EMBL" id="KAG2573995.1"/>
    </source>
</evidence>
<comment type="caution">
    <text evidence="5">The sequence shown here is derived from an EMBL/GenBank/DDBJ whole genome shotgun (WGS) entry which is preliminary data.</text>
</comment>